<keyword evidence="2" id="KW-1185">Reference proteome</keyword>
<reference evidence="1 2" key="1">
    <citation type="journal article" date="2020" name="Genome Biol. Evol.">
        <title>Comparative Genomics Underlines Multiple Roles of Profftella, an Obligate Symbiont of Psyllids: Providing Toxins, Vitamins, and Carotenoids.</title>
        <authorList>
            <person name="Nakabachi A."/>
            <person name="Piel J."/>
            <person name="Malenovsky I."/>
            <person name="Hirose Y."/>
        </authorList>
    </citation>
    <scope>NUCLEOTIDE SEQUENCE [LARGE SCALE GENOMIC DNA]</scope>
    <source>
        <strain evidence="1 2">Dco</strain>
    </source>
</reference>
<gene>
    <name evidence="1" type="ORF">CRDco_0155</name>
</gene>
<dbReference type="KEGG" id="crr:CRDco_0155"/>
<name>A0A7R7ABG3_CARRU</name>
<accession>A0A7R7ABG3</accession>
<evidence type="ECO:0000313" key="2">
    <source>
        <dbReference type="Proteomes" id="UP000595596"/>
    </source>
</evidence>
<dbReference type="AlphaFoldDB" id="A0A7R7ABG3"/>
<sequence length="50" mass="6339">MIKSNNILLLYKKYHKTFFFYKKKKYISCNYKIILNKKVFISYKNKIYFK</sequence>
<dbReference type="EMBL" id="AP023214">
    <property type="protein sequence ID" value="BCG49233.1"/>
    <property type="molecule type" value="Genomic_DNA"/>
</dbReference>
<dbReference type="RefSeq" id="WP_201329522.1">
    <property type="nucleotide sequence ID" value="NZ_AP023214.1"/>
</dbReference>
<evidence type="ECO:0000313" key="1">
    <source>
        <dbReference type="EMBL" id="BCG49233.1"/>
    </source>
</evidence>
<dbReference type="Proteomes" id="UP000595596">
    <property type="component" value="Chromosome"/>
</dbReference>
<protein>
    <submittedName>
        <fullName evidence="1">Uncharacterized protein</fullName>
    </submittedName>
</protein>
<proteinExistence type="predicted"/>
<organism evidence="1 2">
    <name type="scientific">Candidatus Carsonella ruddii</name>
    <name type="common">Diaphorina cf. continua</name>
    <dbReference type="NCBI Taxonomy" id="2661587"/>
    <lineage>
        <taxon>Bacteria</taxon>
        <taxon>Pseudomonadati</taxon>
        <taxon>Pseudomonadota</taxon>
        <taxon>Gammaproteobacteria</taxon>
        <taxon>Oceanospirillales</taxon>
        <taxon>Halomonadaceae</taxon>
        <taxon>Zymobacter group</taxon>
        <taxon>Candidatus Carsonella</taxon>
    </lineage>
</organism>